<proteinExistence type="predicted"/>
<dbReference type="EMBL" id="LAZR01060061">
    <property type="protein sequence ID" value="KKK66473.1"/>
    <property type="molecule type" value="Genomic_DNA"/>
</dbReference>
<comment type="caution">
    <text evidence="1">The sequence shown here is derived from an EMBL/GenBank/DDBJ whole genome shotgun (WGS) entry which is preliminary data.</text>
</comment>
<organism evidence="1">
    <name type="scientific">marine sediment metagenome</name>
    <dbReference type="NCBI Taxonomy" id="412755"/>
    <lineage>
        <taxon>unclassified sequences</taxon>
        <taxon>metagenomes</taxon>
        <taxon>ecological metagenomes</taxon>
    </lineage>
</organism>
<sequence length="77" mass="8618">GGVLEHVDGRHAREAAGLPVHHVDHRRVVVARDLSCLVRQEECIEQIGDEFLATQKIIPSWDWPDGLTAGIKQRIES</sequence>
<evidence type="ECO:0000313" key="1">
    <source>
        <dbReference type="EMBL" id="KKK66473.1"/>
    </source>
</evidence>
<protein>
    <submittedName>
        <fullName evidence="1">Uncharacterized protein</fullName>
    </submittedName>
</protein>
<dbReference type="AlphaFoldDB" id="A0A0F8XCB3"/>
<reference evidence="1" key="1">
    <citation type="journal article" date="2015" name="Nature">
        <title>Complex archaea that bridge the gap between prokaryotes and eukaryotes.</title>
        <authorList>
            <person name="Spang A."/>
            <person name="Saw J.H."/>
            <person name="Jorgensen S.L."/>
            <person name="Zaremba-Niedzwiedzka K."/>
            <person name="Martijn J."/>
            <person name="Lind A.E."/>
            <person name="van Eijk R."/>
            <person name="Schleper C."/>
            <person name="Guy L."/>
            <person name="Ettema T.J."/>
        </authorList>
    </citation>
    <scope>NUCLEOTIDE SEQUENCE</scope>
</reference>
<feature type="non-terminal residue" evidence="1">
    <location>
        <position position="1"/>
    </location>
</feature>
<accession>A0A0F8XCB3</accession>
<gene>
    <name evidence="1" type="ORF">LCGC14_2963760</name>
</gene>
<name>A0A0F8XCB3_9ZZZZ</name>